<evidence type="ECO:0000313" key="7">
    <source>
        <dbReference type="EMBL" id="KAI6654037.1"/>
    </source>
</evidence>
<comment type="caution">
    <text evidence="7">The sequence shown here is derived from an EMBL/GenBank/DDBJ whole genome shotgun (WGS) entry which is preliminary data.</text>
</comment>
<dbReference type="InterPro" id="IPR001846">
    <property type="entry name" value="VWF_type-D"/>
</dbReference>
<keyword evidence="8" id="KW-1185">Reference proteome</keyword>
<evidence type="ECO:0000259" key="5">
    <source>
        <dbReference type="PROSITE" id="PS50856"/>
    </source>
</evidence>
<dbReference type="PANTHER" id="PTHR13802">
    <property type="entry name" value="MUCIN 4-RELATED"/>
    <property type="match status" value="1"/>
</dbReference>
<evidence type="ECO:0000256" key="4">
    <source>
        <dbReference type="ARBA" id="ARBA00023136"/>
    </source>
</evidence>
<dbReference type="Proteomes" id="UP001165289">
    <property type="component" value="Unassembled WGS sequence"/>
</dbReference>
<sequence length="435" mass="48598">MLDFLILSPSFAVPVWEFLSPLMPVVNSGTLSLTIESLLPIRRRRLIVDDNLTIGVIVLRQSSHIYITARLTIVSFSTELDPSICAAFEDILEEMPSGLDPCPCTEMGALADTNFQESSEFIDFFHEGSSICFRSATPSSTNSGQQCCYTDGIINLEIGAGTADTYSPNFNIALHFTYDVLPWFACCYLTNNCGYYSSARPADDCSAYESPFVANTQGDPHFTTLDGLQYTFNGAGEFTLAISPLYNFTFQARMEIYLNTGASVYTAFAIQTHNSSKIQLQRNILNQTLIFIDNESFQLKDGILLKRIANGVTLRITEDFSQVNVQFNSGVSLRIYLFSEFMSFLLQLIDIFKGNMEGLLGNFNGDTSDDLTSPDGSSILTNSTLSQIHYEFGLEWMISESDSIFSYQTPFDYNTYSIPLFSTIIHFTRSRTSEF</sequence>
<evidence type="ECO:0000259" key="6">
    <source>
        <dbReference type="PROSITE" id="PS51233"/>
    </source>
</evidence>
<protein>
    <submittedName>
        <fullName evidence="7">Protein mesh-like</fullName>
    </submittedName>
</protein>
<dbReference type="SMART" id="SM00723">
    <property type="entry name" value="AMOP"/>
    <property type="match status" value="1"/>
</dbReference>
<dbReference type="Pfam" id="PF00094">
    <property type="entry name" value="VWD"/>
    <property type="match status" value="1"/>
</dbReference>
<evidence type="ECO:0000256" key="3">
    <source>
        <dbReference type="ARBA" id="ARBA00022989"/>
    </source>
</evidence>
<dbReference type="PROSITE" id="PS50856">
    <property type="entry name" value="AMOP"/>
    <property type="match status" value="1"/>
</dbReference>
<dbReference type="InterPro" id="IPR005533">
    <property type="entry name" value="AMOP_dom"/>
</dbReference>
<dbReference type="PROSITE" id="PS51233">
    <property type="entry name" value="VWFD"/>
    <property type="match status" value="1"/>
</dbReference>
<feature type="domain" description="AMOP" evidence="5">
    <location>
        <begin position="77"/>
        <end position="200"/>
    </location>
</feature>
<evidence type="ECO:0000256" key="2">
    <source>
        <dbReference type="ARBA" id="ARBA00022692"/>
    </source>
</evidence>
<proteinExistence type="predicted"/>
<dbReference type="SMART" id="SM00216">
    <property type="entry name" value="VWD"/>
    <property type="match status" value="1"/>
</dbReference>
<keyword evidence="2" id="KW-0812">Transmembrane</keyword>
<dbReference type="AlphaFoldDB" id="A0AAV7JYN8"/>
<dbReference type="GO" id="GO:0016020">
    <property type="term" value="C:membrane"/>
    <property type="evidence" value="ECO:0007669"/>
    <property type="project" value="UniProtKB-SubCell"/>
</dbReference>
<dbReference type="InterPro" id="IPR051495">
    <property type="entry name" value="Epithelial_Barrier/Signaling"/>
</dbReference>
<evidence type="ECO:0000313" key="8">
    <source>
        <dbReference type="Proteomes" id="UP001165289"/>
    </source>
</evidence>
<dbReference type="Pfam" id="PF03782">
    <property type="entry name" value="AMOP"/>
    <property type="match status" value="1"/>
</dbReference>
<name>A0AAV7JYN8_9METZ</name>
<evidence type="ECO:0000256" key="1">
    <source>
        <dbReference type="ARBA" id="ARBA00004370"/>
    </source>
</evidence>
<feature type="domain" description="VWFD" evidence="6">
    <location>
        <begin position="212"/>
        <end position="404"/>
    </location>
</feature>
<keyword evidence="4" id="KW-0472">Membrane</keyword>
<reference evidence="7 8" key="1">
    <citation type="journal article" date="2023" name="BMC Biol.">
        <title>The compact genome of the sponge Oopsacas minuta (Hexactinellida) is lacking key metazoan core genes.</title>
        <authorList>
            <person name="Santini S."/>
            <person name="Schenkelaars Q."/>
            <person name="Jourda C."/>
            <person name="Duchesne M."/>
            <person name="Belahbib H."/>
            <person name="Rocher C."/>
            <person name="Selva M."/>
            <person name="Riesgo A."/>
            <person name="Vervoort M."/>
            <person name="Leys S.P."/>
            <person name="Kodjabachian L."/>
            <person name="Le Bivic A."/>
            <person name="Borchiellini C."/>
            <person name="Claverie J.M."/>
            <person name="Renard E."/>
        </authorList>
    </citation>
    <scope>NUCLEOTIDE SEQUENCE [LARGE SCALE GENOMIC DNA]</scope>
    <source>
        <strain evidence="7">SPO-2</strain>
    </source>
</reference>
<comment type="subcellular location">
    <subcellularLocation>
        <location evidence="1">Membrane</location>
    </subcellularLocation>
</comment>
<accession>A0AAV7JYN8</accession>
<keyword evidence="3" id="KW-1133">Transmembrane helix</keyword>
<organism evidence="7 8">
    <name type="scientific">Oopsacas minuta</name>
    <dbReference type="NCBI Taxonomy" id="111878"/>
    <lineage>
        <taxon>Eukaryota</taxon>
        <taxon>Metazoa</taxon>
        <taxon>Porifera</taxon>
        <taxon>Hexactinellida</taxon>
        <taxon>Hexasterophora</taxon>
        <taxon>Lyssacinosida</taxon>
        <taxon>Leucopsacidae</taxon>
        <taxon>Oopsacas</taxon>
    </lineage>
</organism>
<gene>
    <name evidence="7" type="ORF">LOD99_2884</name>
</gene>
<dbReference type="PANTHER" id="PTHR13802:SF59">
    <property type="entry name" value="SUSHI DOMAIN-CONTAINING PROTEIN 2"/>
    <property type="match status" value="1"/>
</dbReference>
<dbReference type="EMBL" id="JAKMXF010000233">
    <property type="protein sequence ID" value="KAI6654037.1"/>
    <property type="molecule type" value="Genomic_DNA"/>
</dbReference>